<keyword evidence="4" id="KW-1185">Reference proteome</keyword>
<dbReference type="PANTHER" id="PTHR10622:SF10">
    <property type="entry name" value="HET DOMAIN-CONTAINING PROTEIN"/>
    <property type="match status" value="1"/>
</dbReference>
<feature type="region of interest" description="Disordered" evidence="1">
    <location>
        <begin position="356"/>
        <end position="383"/>
    </location>
</feature>
<feature type="domain" description="Heterokaryon incompatibility" evidence="2">
    <location>
        <begin position="33"/>
        <end position="126"/>
    </location>
</feature>
<protein>
    <recommendedName>
        <fullName evidence="2">Heterokaryon incompatibility domain-containing protein</fullName>
    </recommendedName>
</protein>
<evidence type="ECO:0000313" key="3">
    <source>
        <dbReference type="EMBL" id="THU87558.1"/>
    </source>
</evidence>
<accession>A0A4S8LGB4</accession>
<dbReference type="OrthoDB" id="674604at2759"/>
<dbReference type="Pfam" id="PF06985">
    <property type="entry name" value="HET"/>
    <property type="match status" value="1"/>
</dbReference>
<sequence length="409" mass="46641">MQQVSSFKMRPQRLIETRTGKFADFSSRLPPPYAILSHRWLYGEEVDFNDYLHMHLQPATKKKLGYRKIVEACKKAAHDHLEYIWIDTCCIDQSDHNEVARNVKSMYSYYYNSEVCYVYLADVQVKSSPIWRSEWFQRGWTLQELVAPRRLNFFKADWEFIGDRYQLTSVIHYLTGISPSVLNGSTPIHSVDIRTRMSWCAGRKTTKAPDLAYCLLGILGVSIDPDYTEDVRSAFKRLQKALVRSYPDTFKTFEDAESIYQTLVRQNARVRVGTDQLYTPQVGHAVQGDAEQMQRNADFMSCITFGSQLLRFGVPTPQFASSTFSSEPLMTPGRKFAVTSTRTPQLVVTGGISSIMPRSTDGPQPHTFDSNGQPPVAPTGTGYRSTIYPYTIHSHSQAPDRPIPFIPIR</sequence>
<dbReference type="Proteomes" id="UP000297245">
    <property type="component" value="Unassembled WGS sequence"/>
</dbReference>
<proteinExistence type="predicted"/>
<gene>
    <name evidence="3" type="ORF">K435DRAFT_804213</name>
</gene>
<dbReference type="PANTHER" id="PTHR10622">
    <property type="entry name" value="HET DOMAIN-CONTAINING PROTEIN"/>
    <property type="match status" value="1"/>
</dbReference>
<dbReference type="AlphaFoldDB" id="A0A4S8LGB4"/>
<name>A0A4S8LGB4_DENBC</name>
<evidence type="ECO:0000313" key="4">
    <source>
        <dbReference type="Proteomes" id="UP000297245"/>
    </source>
</evidence>
<dbReference type="EMBL" id="ML179445">
    <property type="protein sequence ID" value="THU87558.1"/>
    <property type="molecule type" value="Genomic_DNA"/>
</dbReference>
<evidence type="ECO:0000259" key="2">
    <source>
        <dbReference type="Pfam" id="PF06985"/>
    </source>
</evidence>
<evidence type="ECO:0000256" key="1">
    <source>
        <dbReference type="SAM" id="MobiDB-lite"/>
    </source>
</evidence>
<dbReference type="InterPro" id="IPR010730">
    <property type="entry name" value="HET"/>
</dbReference>
<reference evidence="3 4" key="1">
    <citation type="journal article" date="2019" name="Nat. Ecol. Evol.">
        <title>Megaphylogeny resolves global patterns of mushroom evolution.</title>
        <authorList>
            <person name="Varga T."/>
            <person name="Krizsan K."/>
            <person name="Foldi C."/>
            <person name="Dima B."/>
            <person name="Sanchez-Garcia M."/>
            <person name="Sanchez-Ramirez S."/>
            <person name="Szollosi G.J."/>
            <person name="Szarkandi J.G."/>
            <person name="Papp V."/>
            <person name="Albert L."/>
            <person name="Andreopoulos W."/>
            <person name="Angelini C."/>
            <person name="Antonin V."/>
            <person name="Barry K.W."/>
            <person name="Bougher N.L."/>
            <person name="Buchanan P."/>
            <person name="Buyck B."/>
            <person name="Bense V."/>
            <person name="Catcheside P."/>
            <person name="Chovatia M."/>
            <person name="Cooper J."/>
            <person name="Damon W."/>
            <person name="Desjardin D."/>
            <person name="Finy P."/>
            <person name="Geml J."/>
            <person name="Haridas S."/>
            <person name="Hughes K."/>
            <person name="Justo A."/>
            <person name="Karasinski D."/>
            <person name="Kautmanova I."/>
            <person name="Kiss B."/>
            <person name="Kocsube S."/>
            <person name="Kotiranta H."/>
            <person name="LaButti K.M."/>
            <person name="Lechner B.E."/>
            <person name="Liimatainen K."/>
            <person name="Lipzen A."/>
            <person name="Lukacs Z."/>
            <person name="Mihaltcheva S."/>
            <person name="Morgado L.N."/>
            <person name="Niskanen T."/>
            <person name="Noordeloos M.E."/>
            <person name="Ohm R.A."/>
            <person name="Ortiz-Santana B."/>
            <person name="Ovrebo C."/>
            <person name="Racz N."/>
            <person name="Riley R."/>
            <person name="Savchenko A."/>
            <person name="Shiryaev A."/>
            <person name="Soop K."/>
            <person name="Spirin V."/>
            <person name="Szebenyi C."/>
            <person name="Tomsovsky M."/>
            <person name="Tulloss R.E."/>
            <person name="Uehling J."/>
            <person name="Grigoriev I.V."/>
            <person name="Vagvolgyi C."/>
            <person name="Papp T."/>
            <person name="Martin F.M."/>
            <person name="Miettinen O."/>
            <person name="Hibbett D.S."/>
            <person name="Nagy L.G."/>
        </authorList>
    </citation>
    <scope>NUCLEOTIDE SEQUENCE [LARGE SCALE GENOMIC DNA]</scope>
    <source>
        <strain evidence="3 4">CBS 962.96</strain>
    </source>
</reference>
<organism evidence="3 4">
    <name type="scientific">Dendrothele bispora (strain CBS 962.96)</name>
    <dbReference type="NCBI Taxonomy" id="1314807"/>
    <lineage>
        <taxon>Eukaryota</taxon>
        <taxon>Fungi</taxon>
        <taxon>Dikarya</taxon>
        <taxon>Basidiomycota</taxon>
        <taxon>Agaricomycotina</taxon>
        <taxon>Agaricomycetes</taxon>
        <taxon>Agaricomycetidae</taxon>
        <taxon>Agaricales</taxon>
        <taxon>Agaricales incertae sedis</taxon>
        <taxon>Dendrothele</taxon>
    </lineage>
</organism>